<organism evidence="1 2">
    <name type="scientific">Hypoxylon rubiginosum</name>
    <dbReference type="NCBI Taxonomy" id="110542"/>
    <lineage>
        <taxon>Eukaryota</taxon>
        <taxon>Fungi</taxon>
        <taxon>Dikarya</taxon>
        <taxon>Ascomycota</taxon>
        <taxon>Pezizomycotina</taxon>
        <taxon>Sordariomycetes</taxon>
        <taxon>Xylariomycetidae</taxon>
        <taxon>Xylariales</taxon>
        <taxon>Hypoxylaceae</taxon>
        <taxon>Hypoxylon</taxon>
    </lineage>
</organism>
<comment type="caution">
    <text evidence="1">The sequence shown here is derived from an EMBL/GenBank/DDBJ whole genome shotgun (WGS) entry which is preliminary data.</text>
</comment>
<dbReference type="EMBL" id="MU394362">
    <property type="protein sequence ID" value="KAI6082862.1"/>
    <property type="molecule type" value="Genomic_DNA"/>
</dbReference>
<feature type="non-terminal residue" evidence="1">
    <location>
        <position position="83"/>
    </location>
</feature>
<reference evidence="1 2" key="1">
    <citation type="journal article" date="2022" name="New Phytol.">
        <title>Ecological generalism drives hyperdiversity of secondary metabolite gene clusters in xylarialean endophytes.</title>
        <authorList>
            <person name="Franco M.E.E."/>
            <person name="Wisecaver J.H."/>
            <person name="Arnold A.E."/>
            <person name="Ju Y.M."/>
            <person name="Slot J.C."/>
            <person name="Ahrendt S."/>
            <person name="Moore L.P."/>
            <person name="Eastman K.E."/>
            <person name="Scott K."/>
            <person name="Konkel Z."/>
            <person name="Mondo S.J."/>
            <person name="Kuo A."/>
            <person name="Hayes R.D."/>
            <person name="Haridas S."/>
            <person name="Andreopoulos B."/>
            <person name="Riley R."/>
            <person name="LaButti K."/>
            <person name="Pangilinan J."/>
            <person name="Lipzen A."/>
            <person name="Amirebrahimi M."/>
            <person name="Yan J."/>
            <person name="Adam C."/>
            <person name="Keymanesh K."/>
            <person name="Ng V."/>
            <person name="Louie K."/>
            <person name="Northen T."/>
            <person name="Drula E."/>
            <person name="Henrissat B."/>
            <person name="Hsieh H.M."/>
            <person name="Youens-Clark K."/>
            <person name="Lutzoni F."/>
            <person name="Miadlikowska J."/>
            <person name="Eastwood D.C."/>
            <person name="Hamelin R.C."/>
            <person name="Grigoriev I.V."/>
            <person name="U'Ren J.M."/>
        </authorList>
    </citation>
    <scope>NUCLEOTIDE SEQUENCE [LARGE SCALE GENOMIC DNA]</scope>
    <source>
        <strain evidence="1 2">ER1909</strain>
    </source>
</reference>
<gene>
    <name evidence="1" type="ORF">F4821DRAFT_246150</name>
</gene>
<protein>
    <submittedName>
        <fullName evidence="1">Uncharacterized protein</fullName>
    </submittedName>
</protein>
<evidence type="ECO:0000313" key="1">
    <source>
        <dbReference type="EMBL" id="KAI6082862.1"/>
    </source>
</evidence>
<dbReference type="Proteomes" id="UP001497680">
    <property type="component" value="Unassembled WGS sequence"/>
</dbReference>
<proteinExistence type="predicted"/>
<sequence length="83" mass="9529">MDFSLHTKLNTTLLEYLLLLSLLFLGSARFLKTPLRCLSTTNVYLNTIVFSRALIFLFDVFRRSSYLRHSSLVTGASGERIRV</sequence>
<evidence type="ECO:0000313" key="2">
    <source>
        <dbReference type="Proteomes" id="UP001497680"/>
    </source>
</evidence>
<name>A0ACC0CQX2_9PEZI</name>
<keyword evidence="2" id="KW-1185">Reference proteome</keyword>
<accession>A0ACC0CQX2</accession>